<keyword evidence="2" id="KW-1133">Transmembrane helix</keyword>
<dbReference type="InterPro" id="IPR050923">
    <property type="entry name" value="Cell_Proc_Reg/RNA_Proc"/>
</dbReference>
<dbReference type="CDD" id="cd00060">
    <property type="entry name" value="FHA"/>
    <property type="match status" value="1"/>
</dbReference>
<feature type="domain" description="FHA" evidence="4">
    <location>
        <begin position="396"/>
        <end position="446"/>
    </location>
</feature>
<evidence type="ECO:0000313" key="5">
    <source>
        <dbReference type="EMBL" id="RXR29532.1"/>
    </source>
</evidence>
<keyword evidence="6" id="KW-1185">Reference proteome</keyword>
<keyword evidence="2" id="KW-0812">Transmembrane</keyword>
<dbReference type="SMART" id="SM00240">
    <property type="entry name" value="FHA"/>
    <property type="match status" value="1"/>
</dbReference>
<evidence type="ECO:0000313" key="6">
    <source>
        <dbReference type="Proteomes" id="UP000290958"/>
    </source>
</evidence>
<feature type="chain" id="PRO_5020421574" evidence="3">
    <location>
        <begin position="28"/>
        <end position="472"/>
    </location>
</feature>
<dbReference type="Proteomes" id="UP000290958">
    <property type="component" value="Unassembled WGS sequence"/>
</dbReference>
<feature type="transmembrane region" description="Helical" evidence="2">
    <location>
        <begin position="316"/>
        <end position="337"/>
    </location>
</feature>
<gene>
    <name evidence="5" type="ORF">EQG66_06170</name>
</gene>
<name>A0A4Q1KIV2_9SPHN</name>
<feature type="signal peptide" evidence="3">
    <location>
        <begin position="1"/>
        <end position="27"/>
    </location>
</feature>
<dbReference type="InterPro" id="IPR000253">
    <property type="entry name" value="FHA_dom"/>
</dbReference>
<keyword evidence="2" id="KW-0472">Membrane</keyword>
<dbReference type="Gene3D" id="2.60.200.20">
    <property type="match status" value="1"/>
</dbReference>
<organism evidence="5 6">
    <name type="scientific">Sphingobium fluviale</name>
    <dbReference type="NCBI Taxonomy" id="2506423"/>
    <lineage>
        <taxon>Bacteria</taxon>
        <taxon>Pseudomonadati</taxon>
        <taxon>Pseudomonadota</taxon>
        <taxon>Alphaproteobacteria</taxon>
        <taxon>Sphingomonadales</taxon>
        <taxon>Sphingomonadaceae</taxon>
        <taxon>Sphingobium</taxon>
    </lineage>
</organism>
<dbReference type="Pfam" id="PF00498">
    <property type="entry name" value="FHA"/>
    <property type="match status" value="1"/>
</dbReference>
<dbReference type="AlphaFoldDB" id="A0A4Q1KIV2"/>
<dbReference type="EMBL" id="SBKP01000004">
    <property type="protein sequence ID" value="RXR29532.1"/>
    <property type="molecule type" value="Genomic_DNA"/>
</dbReference>
<dbReference type="InterPro" id="IPR008984">
    <property type="entry name" value="SMAD_FHA_dom_sf"/>
</dbReference>
<dbReference type="OrthoDB" id="273564at2"/>
<protein>
    <submittedName>
        <fullName evidence="5">FHA domain-containing protein</fullName>
    </submittedName>
</protein>
<evidence type="ECO:0000256" key="3">
    <source>
        <dbReference type="SAM" id="SignalP"/>
    </source>
</evidence>
<accession>A0A4Q1KIV2</accession>
<keyword evidence="3" id="KW-0732">Signal</keyword>
<dbReference type="SUPFAM" id="SSF49879">
    <property type="entry name" value="SMAD/FHA domain"/>
    <property type="match status" value="1"/>
</dbReference>
<dbReference type="PROSITE" id="PS50006">
    <property type="entry name" value="FHA_DOMAIN"/>
    <property type="match status" value="1"/>
</dbReference>
<comment type="caution">
    <text evidence="5">The sequence shown here is derived from an EMBL/GenBank/DDBJ whole genome shotgun (WGS) entry which is preliminary data.</text>
</comment>
<proteinExistence type="predicted"/>
<reference evidence="6" key="1">
    <citation type="submission" date="2019-01" db="EMBL/GenBank/DDBJ databases">
        <title>Cytophagaceae bacterium strain CAR-16.</title>
        <authorList>
            <person name="Chen W.-M."/>
        </authorList>
    </citation>
    <scope>NUCLEOTIDE SEQUENCE [LARGE SCALE GENOMIC DNA]</scope>
    <source>
        <strain evidence="6">CHR27</strain>
    </source>
</reference>
<dbReference type="PANTHER" id="PTHR23308">
    <property type="entry name" value="NUCLEAR INHIBITOR OF PROTEIN PHOSPHATASE-1"/>
    <property type="match status" value="1"/>
</dbReference>
<evidence type="ECO:0000256" key="1">
    <source>
        <dbReference type="SAM" id="Coils"/>
    </source>
</evidence>
<sequence length="472" mass="50316">MRLMHIYRTFRRSLLTSLLLTVGAANATERKPDPQPAAPAVAHITQGKADKAGVAVRISSDTLLTSLSMQKGDVVQVSFGTGAADPAKHGRGTRHDSAGAAAGAGGTVIAVNKDRHLALVKTNAQLLDKAGLTTYRLAYTSPAFADPLTLHAGAAPELRAVLQSPKRFLVIDRDPIRITGDAAPEGGALLNDCGELVGFLPGGDSTEAAVIPTLRALIDEAKIDVVDSTSKCVIAKDKDGLSRLITAESDRAGAARARVKELQAQAALFQQGNSAENQAKLASLQTSISNYERVAQKAENLIETIKDYRAAHKRDMIITIIVPILLVALLVGGAFLLRRGRRHEMDREKSIAVLRARSDEAERALSIKPWRDVTLRGQSGILKISAAQLSITGKGVVIGRNAQECDVLFGPDDVSRVHARLFVGENSLMVEDCGSSQGTFVNGRPLEPRSPVPLSSGDTLRLASHELEVRIL</sequence>
<evidence type="ECO:0000259" key="4">
    <source>
        <dbReference type="PROSITE" id="PS50006"/>
    </source>
</evidence>
<keyword evidence="1" id="KW-0175">Coiled coil</keyword>
<feature type="coiled-coil region" evidence="1">
    <location>
        <begin position="281"/>
        <end position="311"/>
    </location>
</feature>
<evidence type="ECO:0000256" key="2">
    <source>
        <dbReference type="SAM" id="Phobius"/>
    </source>
</evidence>